<dbReference type="PROSITE" id="PS51747">
    <property type="entry name" value="CYT_DCMP_DEAMINASES_2"/>
    <property type="match status" value="1"/>
</dbReference>
<dbReference type="OrthoDB" id="9800865at2"/>
<keyword evidence="9 12" id="KW-0521">NADP</keyword>
<dbReference type="NCBIfam" id="TIGR00227">
    <property type="entry name" value="ribD_Cterm"/>
    <property type="match status" value="1"/>
</dbReference>
<keyword evidence="12" id="KW-0378">Hydrolase</keyword>
<dbReference type="UniPathway" id="UPA00275">
    <property type="reaction ID" value="UER00401"/>
</dbReference>
<dbReference type="GO" id="GO:0009231">
    <property type="term" value="P:riboflavin biosynthetic process"/>
    <property type="evidence" value="ECO:0007669"/>
    <property type="project" value="UniProtKB-UniPathway"/>
</dbReference>
<dbReference type="InterPro" id="IPR050765">
    <property type="entry name" value="Riboflavin_Biosynth_HTPR"/>
</dbReference>
<dbReference type="PROSITE" id="PS00903">
    <property type="entry name" value="CYT_DCMP_DEAMINASES_1"/>
    <property type="match status" value="1"/>
</dbReference>
<accession>A0A062XVZ9</accession>
<comment type="caution">
    <text evidence="17">The sequence shown here is derived from an EMBL/GenBank/DDBJ whole genome shotgun (WGS) entry which is preliminary data.</text>
</comment>
<dbReference type="PANTHER" id="PTHR38011">
    <property type="entry name" value="DIHYDROFOLATE REDUCTASE FAMILY PROTEIN (AFU_ORTHOLOGUE AFUA_8G06820)"/>
    <property type="match status" value="1"/>
</dbReference>
<sequence>MPFWENLSVADWAVWMRRTLELAEAGRYGVSPNPMVGAVVLDAQGRVVGEGAHLRYGGPHAETVALAAAGAKARGGTLVVNLEPCVHFGHTPPCVDAILAAGVSRVVVGTTDPNPQVNGKGIATLREAGVEVILGVEEEACRELNHRFLYFMSQGLPYVSLKMALTLDGKIAARGGKSRWITSEASRRAGYALREEMDAVLVGVGTVLADDPRLVRHLGLNPNPRLWRVVLDSHLRTPPAATLLSHDPESVVVFCLQDAPLDRRRELEAKGARVVEVGDDGRGRVNLHAVLRELATRGVSSVLVEGGGEVHWSFFQEGLARRLYAFLAPLVLGGREAVPAVGGSGFSAPQEGVKLRFLRVSELSGDLSLVAEVVGV</sequence>
<evidence type="ECO:0000256" key="2">
    <source>
        <dbReference type="ARBA" id="ARBA00004882"/>
    </source>
</evidence>
<dbReference type="Pfam" id="PF00383">
    <property type="entry name" value="dCMP_cyt_deam_1"/>
    <property type="match status" value="1"/>
</dbReference>
<dbReference type="InterPro" id="IPR002734">
    <property type="entry name" value="RibDG_C"/>
</dbReference>
<evidence type="ECO:0000256" key="5">
    <source>
        <dbReference type="ARBA" id="ARBA00007417"/>
    </source>
</evidence>
<dbReference type="PIRSF" id="PIRSF006769">
    <property type="entry name" value="RibD"/>
    <property type="match status" value="1"/>
</dbReference>
<evidence type="ECO:0000256" key="8">
    <source>
        <dbReference type="ARBA" id="ARBA00022833"/>
    </source>
</evidence>
<evidence type="ECO:0000256" key="11">
    <source>
        <dbReference type="ARBA" id="ARBA00023268"/>
    </source>
</evidence>
<dbReference type="EC" id="1.1.1.193" evidence="12"/>
<evidence type="ECO:0000256" key="6">
    <source>
        <dbReference type="ARBA" id="ARBA00022619"/>
    </source>
</evidence>
<evidence type="ECO:0000256" key="10">
    <source>
        <dbReference type="ARBA" id="ARBA00023002"/>
    </source>
</evidence>
<feature type="binding site" evidence="14">
    <location>
        <position position="206"/>
    </location>
    <ligand>
        <name>substrate</name>
    </ligand>
</feature>
<dbReference type="InterPro" id="IPR016192">
    <property type="entry name" value="APOBEC/CMP_deaminase_Zn-bd"/>
</dbReference>
<comment type="catalytic activity">
    <reaction evidence="12">
        <text>2,5-diamino-6-hydroxy-4-(5-phosphoribosylamino)-pyrimidine + H2O + H(+) = 5-amino-6-(5-phospho-D-ribosylamino)uracil + NH4(+)</text>
        <dbReference type="Rhea" id="RHEA:21868"/>
        <dbReference type="ChEBI" id="CHEBI:15377"/>
        <dbReference type="ChEBI" id="CHEBI:15378"/>
        <dbReference type="ChEBI" id="CHEBI:28938"/>
        <dbReference type="ChEBI" id="CHEBI:58453"/>
        <dbReference type="ChEBI" id="CHEBI:58614"/>
        <dbReference type="EC" id="3.5.4.26"/>
    </reaction>
</comment>
<dbReference type="SUPFAM" id="SSF53597">
    <property type="entry name" value="Dihydrofolate reductase-like"/>
    <property type="match status" value="1"/>
</dbReference>
<feature type="binding site" evidence="15">
    <location>
        <position position="60"/>
    </location>
    <ligand>
        <name>Zn(2+)</name>
        <dbReference type="ChEBI" id="CHEBI:29105"/>
        <note>catalytic</note>
    </ligand>
</feature>
<feature type="binding site" evidence="14">
    <location>
        <position position="194"/>
    </location>
    <ligand>
        <name>substrate</name>
    </ligand>
</feature>
<dbReference type="EC" id="3.5.4.26" evidence="12"/>
<evidence type="ECO:0000256" key="13">
    <source>
        <dbReference type="PIRSR" id="PIRSR006769-1"/>
    </source>
</evidence>
<dbReference type="InterPro" id="IPR024072">
    <property type="entry name" value="DHFR-like_dom_sf"/>
</dbReference>
<dbReference type="PANTHER" id="PTHR38011:SF7">
    <property type="entry name" value="2,5-DIAMINO-6-RIBOSYLAMINO-4(3H)-PYRIMIDINONE 5'-PHOSPHATE REDUCTASE"/>
    <property type="match status" value="1"/>
</dbReference>
<feature type="binding site" evidence="14">
    <location>
        <position position="233"/>
    </location>
    <ligand>
        <name>NADP(+)</name>
        <dbReference type="ChEBI" id="CHEBI:58349"/>
    </ligand>
</feature>
<feature type="binding site" evidence="14">
    <location>
        <position position="210"/>
    </location>
    <ligand>
        <name>NADP(+)</name>
        <dbReference type="ChEBI" id="CHEBI:58349"/>
    </ligand>
</feature>
<dbReference type="AlphaFoldDB" id="A0A062XVZ9"/>
<proteinExistence type="inferred from homology"/>
<evidence type="ECO:0000256" key="12">
    <source>
        <dbReference type="PIRNR" id="PIRNR006769"/>
    </source>
</evidence>
<evidence type="ECO:0000256" key="3">
    <source>
        <dbReference type="ARBA" id="ARBA00004910"/>
    </source>
</evidence>
<keyword evidence="18" id="KW-1185">Reference proteome</keyword>
<comment type="catalytic activity">
    <reaction evidence="12">
        <text>5-amino-6-(5-phospho-D-ribitylamino)uracil + NADP(+) = 5-amino-6-(5-phospho-D-ribosylamino)uracil + NADPH + H(+)</text>
        <dbReference type="Rhea" id="RHEA:17845"/>
        <dbReference type="ChEBI" id="CHEBI:15378"/>
        <dbReference type="ChEBI" id="CHEBI:57783"/>
        <dbReference type="ChEBI" id="CHEBI:58349"/>
        <dbReference type="ChEBI" id="CHEBI:58421"/>
        <dbReference type="ChEBI" id="CHEBI:58453"/>
        <dbReference type="EC" id="1.1.1.193"/>
    </reaction>
</comment>
<feature type="active site" description="Proton donor" evidence="13">
    <location>
        <position position="62"/>
    </location>
</feature>
<dbReference type="InterPro" id="IPR011549">
    <property type="entry name" value="RibD_C"/>
</dbReference>
<evidence type="ECO:0000313" key="18">
    <source>
        <dbReference type="Proteomes" id="UP000027284"/>
    </source>
</evidence>
<comment type="cofactor">
    <cofactor evidence="12 15">
        <name>Zn(2+)</name>
        <dbReference type="ChEBI" id="CHEBI:29105"/>
    </cofactor>
    <text evidence="12 15">Binds 1 zinc ion.</text>
</comment>
<feature type="domain" description="CMP/dCMP-type deaminase" evidence="16">
    <location>
        <begin position="10"/>
        <end position="133"/>
    </location>
</feature>
<name>A0A062XVZ9_9BACT</name>
<feature type="binding site" evidence="14">
    <location>
        <begin position="307"/>
        <end position="313"/>
    </location>
    <ligand>
        <name>NADP(+)</name>
        <dbReference type="ChEBI" id="CHEBI:58349"/>
    </ligand>
</feature>
<dbReference type="EMBL" id="JMFG01000020">
    <property type="protein sequence ID" value="KDA53574.1"/>
    <property type="molecule type" value="Genomic_DNA"/>
</dbReference>
<organism evidence="17 18">
    <name type="scientific">Thermoanaerobaculum aquaticum</name>
    <dbReference type="NCBI Taxonomy" id="1312852"/>
    <lineage>
        <taxon>Bacteria</taxon>
        <taxon>Pseudomonadati</taxon>
        <taxon>Acidobacteriota</taxon>
        <taxon>Thermoanaerobaculia</taxon>
        <taxon>Thermoanaerobaculales</taxon>
        <taxon>Thermoanaerobaculaceae</taxon>
        <taxon>Thermoanaerobaculum</taxon>
    </lineage>
</organism>
<feature type="binding site" evidence="15">
    <location>
        <position position="85"/>
    </location>
    <ligand>
        <name>Zn(2+)</name>
        <dbReference type="ChEBI" id="CHEBI:29105"/>
        <note>catalytic</note>
    </ligand>
</feature>
<feature type="binding site" evidence="15">
    <location>
        <position position="94"/>
    </location>
    <ligand>
        <name>Zn(2+)</name>
        <dbReference type="ChEBI" id="CHEBI:29105"/>
        <note>catalytic</note>
    </ligand>
</feature>
<comment type="function">
    <text evidence="1 12">Converts 2,5-diamino-6-(ribosylamino)-4(3h)-pyrimidinone 5'-phosphate into 5-amino-6-(ribosylamino)-2,4(1h,3h)-pyrimidinedione 5'-phosphate.</text>
</comment>
<feature type="binding site" evidence="14">
    <location>
        <position position="164"/>
    </location>
    <ligand>
        <name>NADP(+)</name>
        <dbReference type="ChEBI" id="CHEBI:58349"/>
    </ligand>
</feature>
<reference evidence="17 18" key="1">
    <citation type="submission" date="2014-04" db="EMBL/GenBank/DDBJ databases">
        <title>The Genome Sequence of Thermoanaerobaculum aquaticum MP-01, The First Cultivated Group 23 Acidobacterium.</title>
        <authorList>
            <person name="Stamps B.W."/>
            <person name="Losey N.A."/>
            <person name="Lawson P.A."/>
            <person name="Stevenson B.S."/>
        </authorList>
    </citation>
    <scope>NUCLEOTIDE SEQUENCE [LARGE SCALE GENOMIC DNA]</scope>
    <source>
        <strain evidence="17 18">MP-01</strain>
    </source>
</reference>
<feature type="binding site" evidence="14">
    <location>
        <position position="305"/>
    </location>
    <ligand>
        <name>substrate</name>
    </ligand>
</feature>
<protein>
    <recommendedName>
        <fullName evidence="12">Riboflavin biosynthesis protein RibD</fullName>
    </recommendedName>
    <domain>
        <recommendedName>
            <fullName evidence="12">Diaminohydroxyphosphoribosylaminopyrimidine deaminase</fullName>
            <shortName evidence="12">DRAP deaminase</shortName>
            <ecNumber evidence="12">3.5.4.26</ecNumber>
        </recommendedName>
        <alternativeName>
            <fullName evidence="12">Riboflavin-specific deaminase</fullName>
        </alternativeName>
    </domain>
    <domain>
        <recommendedName>
            <fullName evidence="12">5-amino-6-(5-phosphoribosylamino)uracil reductase</fullName>
            <ecNumber evidence="12">1.1.1.193</ecNumber>
        </recommendedName>
        <alternativeName>
            <fullName evidence="12">HTP reductase</fullName>
        </alternativeName>
    </domain>
</protein>
<dbReference type="GO" id="GO:0008270">
    <property type="term" value="F:zinc ion binding"/>
    <property type="evidence" value="ECO:0007669"/>
    <property type="project" value="InterPro"/>
</dbReference>
<comment type="similarity">
    <text evidence="4 12">In the N-terminal section; belongs to the cytidine and deoxycytidylate deaminase family.</text>
</comment>
<evidence type="ECO:0000256" key="9">
    <source>
        <dbReference type="ARBA" id="ARBA00022857"/>
    </source>
</evidence>
<keyword evidence="7 12" id="KW-0479">Metal-binding</keyword>
<evidence type="ECO:0000259" key="16">
    <source>
        <dbReference type="PROSITE" id="PS51747"/>
    </source>
</evidence>
<dbReference type="GO" id="GO:0008835">
    <property type="term" value="F:diaminohydroxyphosphoribosylaminopyrimidine deaminase activity"/>
    <property type="evidence" value="ECO:0007669"/>
    <property type="project" value="UniProtKB-EC"/>
</dbReference>
<comment type="pathway">
    <text evidence="2 12">Cofactor biosynthesis; riboflavin biosynthesis; 5-amino-6-(D-ribitylamino)uracil from GTP: step 2/4.</text>
</comment>
<dbReference type="GO" id="GO:0008703">
    <property type="term" value="F:5-amino-6-(5-phosphoribosylamino)uracil reductase activity"/>
    <property type="evidence" value="ECO:0007669"/>
    <property type="project" value="UniProtKB-EC"/>
</dbReference>
<feature type="binding site" evidence="14">
    <location>
        <position position="214"/>
    </location>
    <ligand>
        <name>substrate</name>
    </ligand>
</feature>
<keyword evidence="8 12" id="KW-0862">Zinc</keyword>
<feature type="binding site" evidence="14">
    <location>
        <position position="216"/>
    </location>
    <ligand>
        <name>substrate</name>
    </ligand>
</feature>
<keyword evidence="10 12" id="KW-0560">Oxidoreductase</keyword>
<dbReference type="CDD" id="cd01284">
    <property type="entry name" value="Riboflavin_deaminase-reductase"/>
    <property type="match status" value="1"/>
</dbReference>
<dbReference type="GO" id="GO:0050661">
    <property type="term" value="F:NADP binding"/>
    <property type="evidence" value="ECO:0007669"/>
    <property type="project" value="InterPro"/>
</dbReference>
<comment type="similarity">
    <text evidence="5 12">In the C-terminal section; belongs to the HTP reductase family.</text>
</comment>
<dbReference type="Proteomes" id="UP000027284">
    <property type="component" value="Unassembled WGS sequence"/>
</dbReference>
<keyword evidence="6 12" id="KW-0686">Riboflavin biosynthesis</keyword>
<feature type="binding site" evidence="14">
    <location>
        <position position="178"/>
    </location>
    <ligand>
        <name>substrate</name>
    </ligand>
</feature>
<dbReference type="Pfam" id="PF01872">
    <property type="entry name" value="RibD_C"/>
    <property type="match status" value="1"/>
</dbReference>
<dbReference type="InterPro" id="IPR004794">
    <property type="entry name" value="Eubact_RibD"/>
</dbReference>
<evidence type="ECO:0000256" key="14">
    <source>
        <dbReference type="PIRSR" id="PIRSR006769-2"/>
    </source>
</evidence>
<comment type="pathway">
    <text evidence="3 12">Cofactor biosynthesis; riboflavin biosynthesis; 5-amino-6-(D-ribitylamino)uracil from GTP: step 3/4.</text>
</comment>
<evidence type="ECO:0000256" key="1">
    <source>
        <dbReference type="ARBA" id="ARBA00002151"/>
    </source>
</evidence>
<dbReference type="InterPro" id="IPR016193">
    <property type="entry name" value="Cytidine_deaminase-like"/>
</dbReference>
<dbReference type="Gene3D" id="3.40.430.10">
    <property type="entry name" value="Dihydrofolate Reductase, subunit A"/>
    <property type="match status" value="1"/>
</dbReference>
<feature type="binding site" evidence="14">
    <location>
        <position position="180"/>
    </location>
    <ligand>
        <name>NADP(+)</name>
        <dbReference type="ChEBI" id="CHEBI:58349"/>
    </ligand>
</feature>
<dbReference type="STRING" id="1312852.EG19_05070"/>
<evidence type="ECO:0000256" key="15">
    <source>
        <dbReference type="PIRSR" id="PIRSR006769-3"/>
    </source>
</evidence>
<evidence type="ECO:0000313" key="17">
    <source>
        <dbReference type="EMBL" id="KDA53574.1"/>
    </source>
</evidence>
<evidence type="ECO:0000256" key="4">
    <source>
        <dbReference type="ARBA" id="ARBA00005259"/>
    </source>
</evidence>
<keyword evidence="11" id="KW-0511">Multifunctional enzyme</keyword>
<evidence type="ECO:0000256" key="7">
    <source>
        <dbReference type="ARBA" id="ARBA00022723"/>
    </source>
</evidence>
<dbReference type="Gene3D" id="3.40.140.10">
    <property type="entry name" value="Cytidine Deaminase, domain 2"/>
    <property type="match status" value="1"/>
</dbReference>
<dbReference type="NCBIfam" id="TIGR00326">
    <property type="entry name" value="eubact_ribD"/>
    <property type="match status" value="1"/>
</dbReference>
<dbReference type="InterPro" id="IPR002125">
    <property type="entry name" value="CMP_dCMP_dom"/>
</dbReference>
<dbReference type="SUPFAM" id="SSF53927">
    <property type="entry name" value="Cytidine deaminase-like"/>
    <property type="match status" value="1"/>
</dbReference>
<gene>
    <name evidence="17" type="ORF">EG19_05070</name>
</gene>